<dbReference type="FunFam" id="2.30.30.30:FF:000003">
    <property type="entry name" value="Elongation factor P"/>
    <property type="match status" value="1"/>
</dbReference>
<dbReference type="InterPro" id="IPR011768">
    <property type="entry name" value="Transl_elongation_fac_P"/>
</dbReference>
<evidence type="ECO:0000256" key="3">
    <source>
        <dbReference type="ARBA" id="ARBA00009479"/>
    </source>
</evidence>
<dbReference type="SUPFAM" id="SSF50104">
    <property type="entry name" value="Translation proteins SH3-like domain"/>
    <property type="match status" value="1"/>
</dbReference>
<evidence type="ECO:0000256" key="4">
    <source>
        <dbReference type="ARBA" id="ARBA00022490"/>
    </source>
</evidence>
<feature type="domain" description="Translation elongation factor P/YeiP central" evidence="11">
    <location>
        <begin position="67"/>
        <end position="121"/>
    </location>
</feature>
<dbReference type="Gene3D" id="2.30.30.30">
    <property type="match status" value="1"/>
</dbReference>
<dbReference type="Pfam" id="PF09285">
    <property type="entry name" value="Elong-fact-P_C"/>
    <property type="match status" value="1"/>
</dbReference>
<keyword evidence="5 7" id="KW-0251">Elongation factor</keyword>
<evidence type="ECO:0000256" key="2">
    <source>
        <dbReference type="ARBA" id="ARBA00004815"/>
    </source>
</evidence>
<dbReference type="Proteomes" id="UP000177407">
    <property type="component" value="Unassembled WGS sequence"/>
</dbReference>
<reference evidence="12 13" key="1">
    <citation type="journal article" date="2016" name="Nat. Commun.">
        <title>Thousands of microbial genomes shed light on interconnected biogeochemical processes in an aquifer system.</title>
        <authorList>
            <person name="Anantharaman K."/>
            <person name="Brown C.T."/>
            <person name="Hug L.A."/>
            <person name="Sharon I."/>
            <person name="Castelle C.J."/>
            <person name="Probst A.J."/>
            <person name="Thomas B.C."/>
            <person name="Singh A."/>
            <person name="Wilkins M.J."/>
            <person name="Karaoz U."/>
            <person name="Brodie E.L."/>
            <person name="Williams K.H."/>
            <person name="Hubbard S.S."/>
            <person name="Banfield J.F."/>
        </authorList>
    </citation>
    <scope>NUCLEOTIDE SEQUENCE [LARGE SCALE GENOMIC DNA]</scope>
</reference>
<evidence type="ECO:0000256" key="7">
    <source>
        <dbReference type="HAMAP-Rule" id="MF_00141"/>
    </source>
</evidence>
<name>A0A1F5S3Z6_9BACT</name>
<dbReference type="Gene3D" id="2.40.50.140">
    <property type="entry name" value="Nucleic acid-binding proteins"/>
    <property type="match status" value="2"/>
</dbReference>
<evidence type="ECO:0000259" key="10">
    <source>
        <dbReference type="SMART" id="SM00841"/>
    </source>
</evidence>
<dbReference type="NCBIfam" id="TIGR00038">
    <property type="entry name" value="efp"/>
    <property type="match status" value="1"/>
</dbReference>
<dbReference type="SMART" id="SM01185">
    <property type="entry name" value="EFP"/>
    <property type="match status" value="1"/>
</dbReference>
<dbReference type="InterPro" id="IPR001059">
    <property type="entry name" value="Transl_elong_P/YeiP_cen"/>
</dbReference>
<evidence type="ECO:0000256" key="5">
    <source>
        <dbReference type="ARBA" id="ARBA00022768"/>
    </source>
</evidence>
<dbReference type="GO" id="GO:0043043">
    <property type="term" value="P:peptide biosynthetic process"/>
    <property type="evidence" value="ECO:0007669"/>
    <property type="project" value="InterPro"/>
</dbReference>
<dbReference type="PANTHER" id="PTHR30053:SF12">
    <property type="entry name" value="ELONGATION FACTOR P (EF-P) FAMILY PROTEIN"/>
    <property type="match status" value="1"/>
</dbReference>
<comment type="function">
    <text evidence="7">Involved in peptide bond synthesis. Stimulates efficient translation and peptide-bond synthesis on native or reconstituted 70S ribosomes in vitro. Probably functions indirectly by altering the affinity of the ribosome for aminoacyl-tRNA, thus increasing their reactivity as acceptors for peptidyl transferase.</text>
</comment>
<evidence type="ECO:0000256" key="6">
    <source>
        <dbReference type="ARBA" id="ARBA00022917"/>
    </source>
</evidence>
<dbReference type="Pfam" id="PF01132">
    <property type="entry name" value="EFP"/>
    <property type="match status" value="1"/>
</dbReference>
<evidence type="ECO:0000313" key="13">
    <source>
        <dbReference type="Proteomes" id="UP000177407"/>
    </source>
</evidence>
<protein>
    <recommendedName>
        <fullName evidence="7 8">Elongation factor P</fullName>
        <shortName evidence="7">EF-P</shortName>
    </recommendedName>
</protein>
<comment type="caution">
    <text evidence="12">The sequence shown here is derived from an EMBL/GenBank/DDBJ whole genome shotgun (WGS) entry which is preliminary data.</text>
</comment>
<dbReference type="InterPro" id="IPR015365">
    <property type="entry name" value="Elong-fact-P_C"/>
</dbReference>
<evidence type="ECO:0000256" key="8">
    <source>
        <dbReference type="NCBIfam" id="TIGR00038"/>
    </source>
</evidence>
<evidence type="ECO:0000313" key="12">
    <source>
        <dbReference type="EMBL" id="OGF21417.1"/>
    </source>
</evidence>
<organism evidence="12 13">
    <name type="scientific">Candidatus Falkowbacteria bacterium RIFOXYA2_FULL_38_12</name>
    <dbReference type="NCBI Taxonomy" id="1797993"/>
    <lineage>
        <taxon>Bacteria</taxon>
        <taxon>Candidatus Falkowiibacteriota</taxon>
    </lineage>
</organism>
<evidence type="ECO:0000256" key="1">
    <source>
        <dbReference type="ARBA" id="ARBA00004496"/>
    </source>
</evidence>
<feature type="domain" description="Elongation factor P C-terminal" evidence="10">
    <location>
        <begin position="129"/>
        <end position="185"/>
    </location>
</feature>
<comment type="similarity">
    <text evidence="3 7 9">Belongs to the elongation factor P family.</text>
</comment>
<dbReference type="InterPro" id="IPR014722">
    <property type="entry name" value="Rib_uL2_dom2"/>
</dbReference>
<keyword evidence="6 7" id="KW-0648">Protein biosynthesis</keyword>
<comment type="pathway">
    <text evidence="2 7">Protein biosynthesis; polypeptide chain elongation.</text>
</comment>
<dbReference type="NCBIfam" id="NF001810">
    <property type="entry name" value="PRK00529.1"/>
    <property type="match status" value="1"/>
</dbReference>
<dbReference type="UniPathway" id="UPA00345"/>
<dbReference type="InterPro" id="IPR020599">
    <property type="entry name" value="Transl_elong_fac_P/YeiP"/>
</dbReference>
<dbReference type="SUPFAM" id="SSF50249">
    <property type="entry name" value="Nucleic acid-binding proteins"/>
    <property type="match status" value="2"/>
</dbReference>
<accession>A0A1F5S3Z6</accession>
<evidence type="ECO:0000256" key="9">
    <source>
        <dbReference type="RuleBase" id="RU004389"/>
    </source>
</evidence>
<evidence type="ECO:0000259" key="11">
    <source>
        <dbReference type="SMART" id="SM01185"/>
    </source>
</evidence>
<dbReference type="PIRSF" id="PIRSF005901">
    <property type="entry name" value="EF-P"/>
    <property type="match status" value="1"/>
</dbReference>
<dbReference type="CDD" id="cd04470">
    <property type="entry name" value="S1_EF-P_repeat_1"/>
    <property type="match status" value="1"/>
</dbReference>
<gene>
    <name evidence="7" type="primary">efp</name>
    <name evidence="12" type="ORF">A2257_00475</name>
</gene>
<dbReference type="InterPro" id="IPR008991">
    <property type="entry name" value="Translation_prot_SH3-like_sf"/>
</dbReference>
<dbReference type="InterPro" id="IPR013185">
    <property type="entry name" value="Transl_elong_KOW-like"/>
</dbReference>
<dbReference type="Pfam" id="PF08207">
    <property type="entry name" value="EFP_N"/>
    <property type="match status" value="1"/>
</dbReference>
<dbReference type="SMART" id="SM00841">
    <property type="entry name" value="Elong-fact-P_C"/>
    <property type="match status" value="1"/>
</dbReference>
<keyword evidence="4 7" id="KW-0963">Cytoplasm</keyword>
<dbReference type="AlphaFoldDB" id="A0A1F5S3Z6"/>
<comment type="subcellular location">
    <subcellularLocation>
        <location evidence="1 7">Cytoplasm</location>
    </subcellularLocation>
</comment>
<sequence>MSSTQDIKRGVVILYKNDPHIVTEFEHIMPGKGSAFVRTKLKNIKSGKVLENTFKVGEKIDVVDLEKRRVQFLYSAGDVYSFMDNGTYEQFEVGKEILSGFERFLKEGSDIILLFSDGVPINSEFPKKVTFKVVEADPGVRGDTASGRVTKEVTLEGGLKIRAPLFIKEGESIVINTETGEYVERSTE</sequence>
<dbReference type="HAMAP" id="MF_00141">
    <property type="entry name" value="EF_P"/>
    <property type="match status" value="1"/>
</dbReference>
<proteinExistence type="inferred from homology"/>
<dbReference type="GO" id="GO:0005829">
    <property type="term" value="C:cytosol"/>
    <property type="evidence" value="ECO:0007669"/>
    <property type="project" value="UniProtKB-ARBA"/>
</dbReference>
<dbReference type="PANTHER" id="PTHR30053">
    <property type="entry name" value="ELONGATION FACTOR P"/>
    <property type="match status" value="1"/>
</dbReference>
<dbReference type="InterPro" id="IPR012340">
    <property type="entry name" value="NA-bd_OB-fold"/>
</dbReference>
<dbReference type="FunFam" id="2.40.50.140:FF:000004">
    <property type="entry name" value="Elongation factor P"/>
    <property type="match status" value="1"/>
</dbReference>
<dbReference type="CDD" id="cd05794">
    <property type="entry name" value="S1_EF-P_repeat_2"/>
    <property type="match status" value="1"/>
</dbReference>
<dbReference type="EMBL" id="MFGA01000006">
    <property type="protein sequence ID" value="OGF21417.1"/>
    <property type="molecule type" value="Genomic_DNA"/>
</dbReference>
<dbReference type="GO" id="GO:0003746">
    <property type="term" value="F:translation elongation factor activity"/>
    <property type="evidence" value="ECO:0007669"/>
    <property type="project" value="UniProtKB-UniRule"/>
</dbReference>